<evidence type="ECO:0000313" key="2">
    <source>
        <dbReference type="Proteomes" id="UP000002634"/>
    </source>
</evidence>
<gene>
    <name evidence="1" type="ordered locus">ETAE_0305</name>
</gene>
<reference evidence="1 2" key="1">
    <citation type="journal article" date="2009" name="PLoS ONE">
        <title>Genome sequence of the versatile fish pathogen Edwardsiella tarda provides insights into its adaptation to broad host ranges and intracellular niches.</title>
        <authorList>
            <person name="Wang Q."/>
            <person name="Yang M."/>
            <person name="Xiao J."/>
            <person name="Wu H."/>
            <person name="Wang X."/>
            <person name="Lv Y."/>
            <person name="Xu L."/>
            <person name="Zheng H."/>
            <person name="Wang S."/>
            <person name="Zhao G."/>
            <person name="Liu Q."/>
            <person name="Zhang Y."/>
        </authorList>
    </citation>
    <scope>NUCLEOTIDE SEQUENCE [LARGE SCALE GENOMIC DNA]</scope>
    <source>
        <strain evidence="2">EIB202 / CCTCC M208068</strain>
    </source>
</reference>
<organism evidence="1 2">
    <name type="scientific">Edwardsiella piscicida</name>
    <dbReference type="NCBI Taxonomy" id="1263550"/>
    <lineage>
        <taxon>Bacteria</taxon>
        <taxon>Pseudomonadati</taxon>
        <taxon>Pseudomonadota</taxon>
        <taxon>Gammaproteobacteria</taxon>
        <taxon>Enterobacterales</taxon>
        <taxon>Hafniaceae</taxon>
        <taxon>Edwardsiella</taxon>
    </lineage>
</organism>
<dbReference type="KEGG" id="etr:ETAE_0305"/>
<evidence type="ECO:0000313" key="1">
    <source>
        <dbReference type="EMBL" id="ACY83152.1"/>
    </source>
</evidence>
<dbReference type="EMBL" id="CP001135">
    <property type="protein sequence ID" value="ACY83152.1"/>
    <property type="molecule type" value="Genomic_DNA"/>
</dbReference>
<accession>A0AAU8P7L1</accession>
<protein>
    <submittedName>
        <fullName evidence="1">Uncharacterized protein</fullName>
    </submittedName>
</protein>
<dbReference type="Proteomes" id="UP000002634">
    <property type="component" value="Chromosome"/>
</dbReference>
<dbReference type="AlphaFoldDB" id="A0AAU8P7L1"/>
<keyword evidence="2" id="KW-1185">Reference proteome</keyword>
<name>A0AAU8P7L1_EDWPI</name>
<proteinExistence type="predicted"/>
<sequence length="53" mass="5331">MLAAVLSAFVSGVSGIAVFQANGDINADVERGASAAGVAKRAILLTLEINNMI</sequence>